<dbReference type="KEGG" id="sta:STHERM_c08500"/>
<dbReference type="Proteomes" id="UP000001296">
    <property type="component" value="Chromosome"/>
</dbReference>
<keyword evidence="5" id="KW-1133">Transmembrane helix</keyword>
<dbReference type="SMART" id="SM00342">
    <property type="entry name" value="HTH_ARAC"/>
    <property type="match status" value="1"/>
</dbReference>
<feature type="transmembrane region" description="Helical" evidence="5">
    <location>
        <begin position="298"/>
        <end position="319"/>
    </location>
</feature>
<sequence length="760" mass="86047">MRDNERLSWNIFLRFIVSNLMILFPALVGSVAAYILASRTMFEVADNIARIQLERTAADLDLRFQDFEKAVTALSSDYEVNWYLNHPGGFTGAELYHTRRVSRRLSSLHLGMEFLERIFIYLERSGLVVYENGFAPYDLFYTTLFEVEGYSAQMWLSLMGEVNARELPSFFPGSYKVSGGHYVPVLFFLRSLGTGTYRRGVLVAIFNKELLARRLSPLPESYGGGVMVVDGGGRVVVSSGVPLPVEEVRGAMREGRKEIRVGGERFKIYSHRSGFMDWHYIAVVNTKKVNAPLSSARGVWLLLVLLGCVGGVSFAYGVAFSNSRPLSRIVRRIPQGVGGSFRGLTSVYQEVEEALVHLSERAHELEAESDRKNRLFRDYFFQILLRGGYEDREIWRKDAERFGIGFLSGRYLVIAVGTSPLEFGGMGAEALDQVEALLEQRAGEGEHCLRMPSGILAVVKHLPGGGECRREVEEWVRTSLEGLPERLSRLLLFGVGSPVEDPFLLPLSFGEAKAALEAIPPEGRTSIQFYEDLHPAPLGYWYPLDVEEALIRAVRGGNRDLLVSLLSDLWRENFQERTLVGLELQNFFLALRGTMLRVVNENGPPSPDILALLEAPPRGGDEEEGIRWVTDVFTRILEMRNREKRSHNETLALQIEGYLRDHFDDPSLCLSSIAERFHLSESYLSSFFREQRGEYLSGYLLRLRMERAVDLLVHTRMPVEEVARRCGYTNVSSFRRAFKRMFGVSPHRYRDEHAGSSISQ</sequence>
<evidence type="ECO:0000256" key="2">
    <source>
        <dbReference type="ARBA" id="ARBA00023125"/>
    </source>
</evidence>
<dbReference type="InterPro" id="IPR041522">
    <property type="entry name" value="CdaR_GGDEF"/>
</dbReference>
<feature type="transmembrane region" description="Helical" evidence="5">
    <location>
        <begin position="12"/>
        <end position="37"/>
    </location>
</feature>
<keyword evidence="4" id="KW-0175">Coiled coil</keyword>
<evidence type="ECO:0000313" key="8">
    <source>
        <dbReference type="Proteomes" id="UP000001296"/>
    </source>
</evidence>
<dbReference type="PANTHER" id="PTHR43280">
    <property type="entry name" value="ARAC-FAMILY TRANSCRIPTIONAL REGULATOR"/>
    <property type="match status" value="1"/>
</dbReference>
<proteinExistence type="predicted"/>
<keyword evidence="1" id="KW-0805">Transcription regulation</keyword>
<evidence type="ECO:0000313" key="7">
    <source>
        <dbReference type="EMBL" id="ADN01799.1"/>
    </source>
</evidence>
<dbReference type="EMBL" id="CP001698">
    <property type="protein sequence ID" value="ADN01799.1"/>
    <property type="molecule type" value="Genomic_DNA"/>
</dbReference>
<dbReference type="SUPFAM" id="SSF46689">
    <property type="entry name" value="Homeodomain-like"/>
    <property type="match status" value="1"/>
</dbReference>
<feature type="domain" description="HTH araC/xylS-type" evidence="6">
    <location>
        <begin position="653"/>
        <end position="752"/>
    </location>
</feature>
<organism evidence="7 8">
    <name type="scientific">Winmispira thermophila (strain ATCC 49972 / DSM 6192 / RI 19.B1)</name>
    <name type="common">Spirochaeta thermophila</name>
    <dbReference type="NCBI Taxonomy" id="665571"/>
    <lineage>
        <taxon>Bacteria</taxon>
        <taxon>Pseudomonadati</taxon>
        <taxon>Spirochaetota</taxon>
        <taxon>Spirochaetia</taxon>
        <taxon>Winmispirales</taxon>
        <taxon>Winmispiraceae</taxon>
        <taxon>Winmispira</taxon>
    </lineage>
</organism>
<dbReference type="Pfam" id="PF17853">
    <property type="entry name" value="GGDEF_2"/>
    <property type="match status" value="1"/>
</dbReference>
<evidence type="ECO:0000256" key="4">
    <source>
        <dbReference type="SAM" id="Coils"/>
    </source>
</evidence>
<accession>E0RS12</accession>
<dbReference type="GO" id="GO:0043565">
    <property type="term" value="F:sequence-specific DNA binding"/>
    <property type="evidence" value="ECO:0007669"/>
    <property type="project" value="InterPro"/>
</dbReference>
<evidence type="ECO:0000256" key="1">
    <source>
        <dbReference type="ARBA" id="ARBA00023015"/>
    </source>
</evidence>
<dbReference type="RefSeq" id="WP_013313640.1">
    <property type="nucleotide sequence ID" value="NC_014484.1"/>
</dbReference>
<keyword evidence="5" id="KW-0812">Transmembrane</keyword>
<dbReference type="InterPro" id="IPR018062">
    <property type="entry name" value="HTH_AraC-typ_CS"/>
</dbReference>
<keyword evidence="5" id="KW-0472">Membrane</keyword>
<keyword evidence="3" id="KW-0804">Transcription</keyword>
<reference key="1">
    <citation type="submission" date="2009-08" db="EMBL/GenBank/DDBJ databases">
        <title>The genome sequence of Spirochaeta thermophila DSM6192.</title>
        <authorList>
            <person name="Angelov A."/>
            <person name="Mientus M."/>
            <person name="Wittenberg S."/>
            <person name="Lehmann R."/>
            <person name="Liesegang H."/>
            <person name="Daniel R."/>
            <person name="Liebl W."/>
        </authorList>
    </citation>
    <scope>NUCLEOTIDE SEQUENCE</scope>
    <source>
        <strain>DSM 6192</strain>
    </source>
</reference>
<dbReference type="PRINTS" id="PR00032">
    <property type="entry name" value="HTHARAC"/>
</dbReference>
<dbReference type="PROSITE" id="PS00041">
    <property type="entry name" value="HTH_ARAC_FAMILY_1"/>
    <property type="match status" value="1"/>
</dbReference>
<dbReference type="GO" id="GO:0003700">
    <property type="term" value="F:DNA-binding transcription factor activity"/>
    <property type="evidence" value="ECO:0007669"/>
    <property type="project" value="InterPro"/>
</dbReference>
<dbReference type="Gene3D" id="1.10.10.60">
    <property type="entry name" value="Homeodomain-like"/>
    <property type="match status" value="2"/>
</dbReference>
<dbReference type="PaxDb" id="665571-STHERM_c08500"/>
<dbReference type="AlphaFoldDB" id="E0RS12"/>
<dbReference type="InterPro" id="IPR018060">
    <property type="entry name" value="HTH_AraC"/>
</dbReference>
<dbReference type="HOGENOM" id="CLU_019175_1_0_12"/>
<protein>
    <submittedName>
        <fullName evidence="7">Transcriptional regulatory protein</fullName>
    </submittedName>
</protein>
<dbReference type="InterPro" id="IPR009057">
    <property type="entry name" value="Homeodomain-like_sf"/>
</dbReference>
<dbReference type="Pfam" id="PF12833">
    <property type="entry name" value="HTH_18"/>
    <property type="match status" value="1"/>
</dbReference>
<dbReference type="eggNOG" id="COG2207">
    <property type="taxonomic scope" value="Bacteria"/>
</dbReference>
<gene>
    <name evidence="7" type="ordered locus">STHERM_c08500</name>
</gene>
<reference evidence="7 8" key="2">
    <citation type="journal article" date="2010" name="J. Bacteriol.">
        <title>Genome sequence of the polysaccharide-degrading, thermophilic anaerobe Spirochaeta thermophila DSM 6192.</title>
        <authorList>
            <person name="Angelov A."/>
            <person name="Liebl S."/>
            <person name="Ballschmiter M."/>
            <person name="Bomeke M."/>
            <person name="Lehmann R."/>
            <person name="Liesegang H."/>
            <person name="Daniel R."/>
            <person name="Liebl W."/>
        </authorList>
    </citation>
    <scope>NUCLEOTIDE SEQUENCE [LARGE SCALE GENOMIC DNA]</scope>
    <source>
        <strain evidence="8">ATCC 49972 / DSM 6192 / RI 19.B1</strain>
    </source>
</reference>
<dbReference type="PROSITE" id="PS01124">
    <property type="entry name" value="HTH_ARAC_FAMILY_2"/>
    <property type="match status" value="1"/>
</dbReference>
<dbReference type="InterPro" id="IPR020449">
    <property type="entry name" value="Tscrpt_reg_AraC-type_HTH"/>
</dbReference>
<name>E0RS12_WINT6</name>
<dbReference type="PANTHER" id="PTHR43280:SF2">
    <property type="entry name" value="HTH-TYPE TRANSCRIPTIONAL REGULATOR EXSA"/>
    <property type="match status" value="1"/>
</dbReference>
<feature type="coiled-coil region" evidence="4">
    <location>
        <begin position="348"/>
        <end position="375"/>
    </location>
</feature>
<evidence type="ECO:0000259" key="6">
    <source>
        <dbReference type="PROSITE" id="PS01124"/>
    </source>
</evidence>
<keyword evidence="2" id="KW-0238">DNA-binding</keyword>
<evidence type="ECO:0000256" key="5">
    <source>
        <dbReference type="SAM" id="Phobius"/>
    </source>
</evidence>
<evidence type="ECO:0000256" key="3">
    <source>
        <dbReference type="ARBA" id="ARBA00023163"/>
    </source>
</evidence>